<evidence type="ECO:0000313" key="1">
    <source>
        <dbReference type="EMBL" id="KHA71954.1"/>
    </source>
</evidence>
<sequence>MSETTVHCEGRLAITVEPREMRMSHWLYAPRVVDLQQQKVLLDLSESLWDLLGTANETANGIELVLRKYPGDRASVRLSVELDSGELKLGGHPVDPSQLLSALDSALE</sequence>
<dbReference type="EMBL" id="JSFK01000017">
    <property type="protein sequence ID" value="KHA71954.1"/>
    <property type="molecule type" value="Genomic_DNA"/>
</dbReference>
<dbReference type="Proteomes" id="UP000030564">
    <property type="component" value="Unassembled WGS sequence"/>
</dbReference>
<proteinExistence type="predicted"/>
<dbReference type="AlphaFoldDB" id="A0A0A6DBN7"/>
<comment type="caution">
    <text evidence="1">The sequence shown here is derived from an EMBL/GenBank/DDBJ whole genome shotgun (WGS) entry which is preliminary data.</text>
</comment>
<accession>A0A0A6DBN7</accession>
<gene>
    <name evidence="1" type="ORF">NZ35_17905</name>
</gene>
<dbReference type="PATRIC" id="fig|587753.9.peg.1695"/>
<dbReference type="OrthoDB" id="957799at2"/>
<evidence type="ECO:0000313" key="2">
    <source>
        <dbReference type="Proteomes" id="UP000030564"/>
    </source>
</evidence>
<organism evidence="1 2">
    <name type="scientific">Pseudomonas chlororaphis</name>
    <dbReference type="NCBI Taxonomy" id="587753"/>
    <lineage>
        <taxon>Bacteria</taxon>
        <taxon>Pseudomonadati</taxon>
        <taxon>Pseudomonadota</taxon>
        <taxon>Gammaproteobacteria</taxon>
        <taxon>Pseudomonadales</taxon>
        <taxon>Pseudomonadaceae</taxon>
        <taxon>Pseudomonas</taxon>
    </lineage>
</organism>
<name>A0A0A6DBN7_9PSED</name>
<reference evidence="1 2" key="1">
    <citation type="submission" date="2014-10" db="EMBL/GenBank/DDBJ databases">
        <title>Draft genome sequence of Pseudomonas chlororaphis EA105.</title>
        <authorList>
            <person name="McCully L.M."/>
            <person name="Bitzer A.S."/>
            <person name="Spence C."/>
            <person name="Bais H."/>
            <person name="Silby M.W."/>
        </authorList>
    </citation>
    <scope>NUCLEOTIDE SEQUENCE [LARGE SCALE GENOMIC DNA]</scope>
    <source>
        <strain evidence="1 2">EA105</strain>
    </source>
</reference>
<protein>
    <submittedName>
        <fullName evidence="1">Uncharacterized protein</fullName>
    </submittedName>
</protein>